<evidence type="ECO:0000256" key="2">
    <source>
        <dbReference type="ARBA" id="ARBA00010524"/>
    </source>
</evidence>
<evidence type="ECO:0000256" key="4">
    <source>
        <dbReference type="ARBA" id="ARBA00022787"/>
    </source>
</evidence>
<feature type="domain" description="Phospholipid/glycerol acyltransferase" evidence="14">
    <location>
        <begin position="72"/>
        <end position="269"/>
    </location>
</feature>
<dbReference type="EMBL" id="MU004230">
    <property type="protein sequence ID" value="KAF2674273.1"/>
    <property type="molecule type" value="Genomic_DNA"/>
</dbReference>
<dbReference type="PANTHER" id="PTHR12497">
    <property type="entry name" value="TAZ PROTEIN TAFAZZIN"/>
    <property type="match status" value="1"/>
</dbReference>
<dbReference type="OrthoDB" id="193467at2759"/>
<protein>
    <recommendedName>
        <fullName evidence="12">Tafazzin family protein</fullName>
    </recommendedName>
</protein>
<keyword evidence="8" id="KW-0472">Membrane</keyword>
<evidence type="ECO:0000256" key="8">
    <source>
        <dbReference type="ARBA" id="ARBA00023136"/>
    </source>
</evidence>
<dbReference type="PRINTS" id="PR00979">
    <property type="entry name" value="TAFAZZIN"/>
</dbReference>
<evidence type="ECO:0000256" key="13">
    <source>
        <dbReference type="SAM" id="MobiDB-lite"/>
    </source>
</evidence>
<dbReference type="InterPro" id="IPR000872">
    <property type="entry name" value="Tafazzin"/>
</dbReference>
<comment type="subcellular location">
    <subcellularLocation>
        <location evidence="1">Mitochondrion inner membrane</location>
        <topology evidence="1">Peripheral membrane protein</topology>
        <orientation evidence="1">Intermembrane side</orientation>
    </subcellularLocation>
    <subcellularLocation>
        <location evidence="10">Mitochondrion outer membrane</location>
        <topology evidence="10">Peripheral membrane protein</topology>
        <orientation evidence="10">Intermembrane side</orientation>
    </subcellularLocation>
</comment>
<keyword evidence="4" id="KW-1000">Mitochondrion outer membrane</keyword>
<accession>A0A6A6US26</accession>
<evidence type="ECO:0000256" key="1">
    <source>
        <dbReference type="ARBA" id="ARBA00004137"/>
    </source>
</evidence>
<feature type="compositionally biased region" description="Pro residues" evidence="13">
    <location>
        <begin position="166"/>
        <end position="183"/>
    </location>
</feature>
<feature type="compositionally biased region" description="Basic and acidic residues" evidence="13">
    <location>
        <begin position="361"/>
        <end position="386"/>
    </location>
</feature>
<evidence type="ECO:0000256" key="12">
    <source>
        <dbReference type="RuleBase" id="RU365062"/>
    </source>
</evidence>
<evidence type="ECO:0000256" key="5">
    <source>
        <dbReference type="ARBA" id="ARBA00022792"/>
    </source>
</evidence>
<dbReference type="GO" id="GO:0005741">
    <property type="term" value="C:mitochondrial outer membrane"/>
    <property type="evidence" value="ECO:0007669"/>
    <property type="project" value="UniProtKB-SubCell"/>
</dbReference>
<dbReference type="PANTHER" id="PTHR12497:SF0">
    <property type="entry name" value="TAFAZZIN"/>
    <property type="match status" value="1"/>
</dbReference>
<dbReference type="InterPro" id="IPR002123">
    <property type="entry name" value="Plipid/glycerol_acylTrfase"/>
</dbReference>
<keyword evidence="5" id="KW-0999">Mitochondrion inner membrane</keyword>
<evidence type="ECO:0000259" key="14">
    <source>
        <dbReference type="SMART" id="SM00563"/>
    </source>
</evidence>
<reference evidence="15" key="1">
    <citation type="journal article" date="2020" name="Stud. Mycol.">
        <title>101 Dothideomycetes genomes: a test case for predicting lifestyles and emergence of pathogens.</title>
        <authorList>
            <person name="Haridas S."/>
            <person name="Albert R."/>
            <person name="Binder M."/>
            <person name="Bloem J."/>
            <person name="Labutti K."/>
            <person name="Salamov A."/>
            <person name="Andreopoulos B."/>
            <person name="Baker S."/>
            <person name="Barry K."/>
            <person name="Bills G."/>
            <person name="Bluhm B."/>
            <person name="Cannon C."/>
            <person name="Castanera R."/>
            <person name="Culley D."/>
            <person name="Daum C."/>
            <person name="Ezra D."/>
            <person name="Gonzalez J."/>
            <person name="Henrissat B."/>
            <person name="Kuo A."/>
            <person name="Liang C."/>
            <person name="Lipzen A."/>
            <person name="Lutzoni F."/>
            <person name="Magnuson J."/>
            <person name="Mondo S."/>
            <person name="Nolan M."/>
            <person name="Ohm R."/>
            <person name="Pangilinan J."/>
            <person name="Park H.-J."/>
            <person name="Ramirez L."/>
            <person name="Alfaro M."/>
            <person name="Sun H."/>
            <person name="Tritt A."/>
            <person name="Yoshinaga Y."/>
            <person name="Zwiers L.-H."/>
            <person name="Turgeon B."/>
            <person name="Goodwin S."/>
            <person name="Spatafora J."/>
            <person name="Crous P."/>
            <person name="Grigoriev I."/>
        </authorList>
    </citation>
    <scope>NUCLEOTIDE SEQUENCE</scope>
    <source>
        <strain evidence="15">CBS 115976</strain>
    </source>
</reference>
<evidence type="ECO:0000313" key="16">
    <source>
        <dbReference type="Proteomes" id="UP000799302"/>
    </source>
</evidence>
<evidence type="ECO:0000256" key="6">
    <source>
        <dbReference type="ARBA" id="ARBA00023098"/>
    </source>
</evidence>
<keyword evidence="3" id="KW-0808">Transferase</keyword>
<keyword evidence="7" id="KW-0496">Mitochondrion</keyword>
<evidence type="ECO:0000313" key="15">
    <source>
        <dbReference type="EMBL" id="KAF2674273.1"/>
    </source>
</evidence>
<dbReference type="GO" id="GO:0047184">
    <property type="term" value="F:1-acylglycerophosphocholine O-acyltransferase activity"/>
    <property type="evidence" value="ECO:0007669"/>
    <property type="project" value="TreeGrafter"/>
</dbReference>
<dbReference type="GO" id="GO:0035965">
    <property type="term" value="P:cardiolipin acyl-chain remodeling"/>
    <property type="evidence" value="ECO:0007669"/>
    <property type="project" value="TreeGrafter"/>
</dbReference>
<evidence type="ECO:0000256" key="11">
    <source>
        <dbReference type="ARBA" id="ARBA00047906"/>
    </source>
</evidence>
<dbReference type="AlphaFoldDB" id="A0A6A6US26"/>
<dbReference type="Proteomes" id="UP000799302">
    <property type="component" value="Unassembled WGS sequence"/>
</dbReference>
<gene>
    <name evidence="15" type="ORF">BT63DRAFT_6273</name>
</gene>
<name>A0A6A6US26_9PEZI</name>
<dbReference type="GO" id="GO:0007007">
    <property type="term" value="P:inner mitochondrial membrane organization"/>
    <property type="evidence" value="ECO:0007669"/>
    <property type="project" value="TreeGrafter"/>
</dbReference>
<keyword evidence="9" id="KW-0012">Acyltransferase</keyword>
<evidence type="ECO:0000256" key="10">
    <source>
        <dbReference type="ARBA" id="ARBA00024323"/>
    </source>
</evidence>
<evidence type="ECO:0000256" key="9">
    <source>
        <dbReference type="ARBA" id="ARBA00023315"/>
    </source>
</evidence>
<feature type="region of interest" description="Disordered" evidence="13">
    <location>
        <begin position="166"/>
        <end position="189"/>
    </location>
</feature>
<evidence type="ECO:0000256" key="7">
    <source>
        <dbReference type="ARBA" id="ARBA00023128"/>
    </source>
</evidence>
<comment type="catalytic activity">
    <reaction evidence="11">
        <text>1'-[1,2-diacyl-sn-glycero-3-phospho],3'-[1-acyl-sn-glycero-3-phospho]-glycerol + a 1,2-diacyl-sn-glycero-3-phosphocholine = a cardiolipin + a 1-acyl-sn-glycero-3-phosphocholine</text>
        <dbReference type="Rhea" id="RHEA:33731"/>
        <dbReference type="ChEBI" id="CHEBI:57643"/>
        <dbReference type="ChEBI" id="CHEBI:58168"/>
        <dbReference type="ChEBI" id="CHEBI:62237"/>
        <dbReference type="ChEBI" id="CHEBI:64743"/>
    </reaction>
    <physiologicalReaction direction="left-to-right" evidence="11">
        <dbReference type="Rhea" id="RHEA:33732"/>
    </physiologicalReaction>
    <physiologicalReaction direction="right-to-left" evidence="11">
        <dbReference type="Rhea" id="RHEA:33733"/>
    </physiologicalReaction>
</comment>
<keyword evidence="16" id="KW-1185">Reference proteome</keyword>
<organism evidence="15 16">
    <name type="scientific">Microthyrium microscopicum</name>
    <dbReference type="NCBI Taxonomy" id="703497"/>
    <lineage>
        <taxon>Eukaryota</taxon>
        <taxon>Fungi</taxon>
        <taxon>Dikarya</taxon>
        <taxon>Ascomycota</taxon>
        <taxon>Pezizomycotina</taxon>
        <taxon>Dothideomycetes</taxon>
        <taxon>Dothideomycetes incertae sedis</taxon>
        <taxon>Microthyriales</taxon>
        <taxon>Microthyriaceae</taxon>
        <taxon>Microthyrium</taxon>
    </lineage>
</organism>
<feature type="region of interest" description="Disordered" evidence="13">
    <location>
        <begin position="354"/>
        <end position="393"/>
    </location>
</feature>
<dbReference type="SUPFAM" id="SSF69593">
    <property type="entry name" value="Glycerol-3-phosphate (1)-acyltransferase"/>
    <property type="match status" value="1"/>
</dbReference>
<dbReference type="SMART" id="SM00563">
    <property type="entry name" value="PlsC"/>
    <property type="match status" value="1"/>
</dbReference>
<proteinExistence type="inferred from homology"/>
<dbReference type="GO" id="GO:0005743">
    <property type="term" value="C:mitochondrial inner membrane"/>
    <property type="evidence" value="ECO:0007669"/>
    <property type="project" value="UniProtKB-SubCell"/>
</dbReference>
<keyword evidence="6" id="KW-0443">Lipid metabolism</keyword>
<comment type="similarity">
    <text evidence="2 12">Belongs to the taffazin family.</text>
</comment>
<sequence>MPKPPKDPGDDTHDLSRPSLQWRAASRVTIAAIGLFSKSVLNFLNSTRIYGLDAFVKLLDERKDVSKRKKGLLTYSNHLSVVDDPFIWGALPARILCSPNTMRWSLGSEDICFVNGPNSLQSRFFTSGQVLPTHRLMFSPHGGPFQPTMTQAIRLLNAGPFLTPTPPHPYWPTPTPSANPPPPADEHTPLTDPFADNLPVYSYSTTGSDSYTAPTAYGTRRHAWLHVFPEGRVHQHPEHRLRYFKWGVARLILETEPCPDVVPIFLEGIKDIMALDRPSPKWLPRIFKSVSITFGARVDEGIFSQFRERWRTLRERAGLSREGEEMTEELMHGQEAQELRIAVVKTLRDEMEKLRRSRGYGPDDPKSGLVETWKEEGSLDAGRKADQSLVGET</sequence>
<evidence type="ECO:0000256" key="3">
    <source>
        <dbReference type="ARBA" id="ARBA00022679"/>
    </source>
</evidence>